<dbReference type="Pfam" id="PF02954">
    <property type="entry name" value="HTH_8"/>
    <property type="match status" value="1"/>
</dbReference>
<dbReference type="GO" id="GO:0043565">
    <property type="term" value="F:sequence-specific DNA binding"/>
    <property type="evidence" value="ECO:0007669"/>
    <property type="project" value="InterPro"/>
</dbReference>
<proteinExistence type="predicted"/>
<organism evidence="2">
    <name type="scientific">hydrothermal vent metagenome</name>
    <dbReference type="NCBI Taxonomy" id="652676"/>
    <lineage>
        <taxon>unclassified sequences</taxon>
        <taxon>metagenomes</taxon>
        <taxon>ecological metagenomes</taxon>
    </lineage>
</organism>
<dbReference type="PRINTS" id="PR01590">
    <property type="entry name" value="HTHFIS"/>
</dbReference>
<evidence type="ECO:0000259" key="1">
    <source>
        <dbReference type="Pfam" id="PF02954"/>
    </source>
</evidence>
<dbReference type="AlphaFoldDB" id="A0A3B0Z2R3"/>
<gene>
    <name evidence="2" type="ORF">MNBD_GAMMA12-2242</name>
</gene>
<reference evidence="2" key="1">
    <citation type="submission" date="2018-06" db="EMBL/GenBank/DDBJ databases">
        <authorList>
            <person name="Zhirakovskaya E."/>
        </authorList>
    </citation>
    <scope>NUCLEOTIDE SEQUENCE</scope>
</reference>
<dbReference type="InterPro" id="IPR009057">
    <property type="entry name" value="Homeodomain-like_sf"/>
</dbReference>
<feature type="domain" description="DNA binding HTH" evidence="1">
    <location>
        <begin position="31"/>
        <end position="70"/>
    </location>
</feature>
<dbReference type="EMBL" id="UOFL01000225">
    <property type="protein sequence ID" value="VAW81762.1"/>
    <property type="molecule type" value="Genomic_DNA"/>
</dbReference>
<evidence type="ECO:0000313" key="2">
    <source>
        <dbReference type="EMBL" id="VAW81762.1"/>
    </source>
</evidence>
<accession>A0A3B0Z2R3</accession>
<feature type="non-terminal residue" evidence="2">
    <location>
        <position position="1"/>
    </location>
</feature>
<protein>
    <submittedName>
        <fullName evidence="2">Response regulatory protein</fullName>
    </submittedName>
</protein>
<name>A0A3B0Z2R3_9ZZZZ</name>
<dbReference type="SUPFAM" id="SSF46689">
    <property type="entry name" value="Homeodomain-like"/>
    <property type="match status" value="1"/>
</dbReference>
<dbReference type="InterPro" id="IPR002197">
    <property type="entry name" value="HTH_Fis"/>
</dbReference>
<sequence>ADGNQITALDLELETKNLEGNINSFNLRQVREMAERKVINKVLQHTNGKISPAAELLGISRPTLYDLMQKLNINI</sequence>
<dbReference type="Gene3D" id="1.10.10.60">
    <property type="entry name" value="Homeodomain-like"/>
    <property type="match status" value="1"/>
</dbReference>